<sequence length="288" mass="31822">MPARERRDRPTGSDVCHWRATLDRQRTDRYTRGVSDDGELPAETIRYGVEDEIATITFNRPERLNAFADDMASRYLGALRRADDDPTVRVIVITGAGRGFCAGADFTRLETLDIDEVRRRALAEPRDVAMRVNKPVIAAVNGAVAGIGLAHALMADVRFTVPDAKWTTAFAKIGLVAELGTAWLLTQLVGTGRALDLLLSARTITGTEAHEYGLAQFVSEPGSLTTDVRAYARLLAANDVHSLAELRRQVRLDAGRSFEQAWHDGYDRVFAALERGRFRDARTRVRGA</sequence>
<dbReference type="KEGG" id="pry:Prubr_43180"/>
<evidence type="ECO:0000256" key="1">
    <source>
        <dbReference type="ARBA" id="ARBA00005254"/>
    </source>
</evidence>
<keyword evidence="3" id="KW-1185">Reference proteome</keyword>
<dbReference type="Proteomes" id="UP000680866">
    <property type="component" value="Chromosome"/>
</dbReference>
<dbReference type="PANTHER" id="PTHR43802">
    <property type="entry name" value="ENOYL-COA HYDRATASE"/>
    <property type="match status" value="1"/>
</dbReference>
<evidence type="ECO:0000313" key="2">
    <source>
        <dbReference type="EMBL" id="BCJ67297.1"/>
    </source>
</evidence>
<name>A0A810N1R1_9ACTN</name>
<dbReference type="GO" id="GO:0003824">
    <property type="term" value="F:catalytic activity"/>
    <property type="evidence" value="ECO:0007669"/>
    <property type="project" value="UniProtKB-ARBA"/>
</dbReference>
<reference evidence="2" key="1">
    <citation type="submission" date="2020-08" db="EMBL/GenBank/DDBJ databases">
        <title>Whole genome shotgun sequence of Polymorphospora rubra NBRC 101157.</title>
        <authorList>
            <person name="Komaki H."/>
            <person name="Tamura T."/>
        </authorList>
    </citation>
    <scope>NUCLEOTIDE SEQUENCE</scope>
    <source>
        <strain evidence="2">NBRC 101157</strain>
    </source>
</reference>
<gene>
    <name evidence="2" type="ORF">Prubr_43180</name>
</gene>
<comment type="similarity">
    <text evidence="1">Belongs to the enoyl-CoA hydratase/isomerase family.</text>
</comment>
<dbReference type="Pfam" id="PF00378">
    <property type="entry name" value="ECH_1"/>
    <property type="match status" value="1"/>
</dbReference>
<dbReference type="CDD" id="cd06558">
    <property type="entry name" value="crotonase-like"/>
    <property type="match status" value="1"/>
</dbReference>
<proteinExistence type="inferred from homology"/>
<accession>A0A810N1R1</accession>
<dbReference type="Gene3D" id="3.90.226.10">
    <property type="entry name" value="2-enoyl-CoA Hydratase, Chain A, domain 1"/>
    <property type="match status" value="1"/>
</dbReference>
<dbReference type="AlphaFoldDB" id="A0A810N1R1"/>
<evidence type="ECO:0000313" key="3">
    <source>
        <dbReference type="Proteomes" id="UP000680866"/>
    </source>
</evidence>
<dbReference type="EMBL" id="AP023359">
    <property type="protein sequence ID" value="BCJ67297.1"/>
    <property type="molecule type" value="Genomic_DNA"/>
</dbReference>
<organism evidence="2 3">
    <name type="scientific">Polymorphospora rubra</name>
    <dbReference type="NCBI Taxonomy" id="338584"/>
    <lineage>
        <taxon>Bacteria</taxon>
        <taxon>Bacillati</taxon>
        <taxon>Actinomycetota</taxon>
        <taxon>Actinomycetes</taxon>
        <taxon>Micromonosporales</taxon>
        <taxon>Micromonosporaceae</taxon>
        <taxon>Polymorphospora</taxon>
    </lineage>
</organism>
<dbReference type="PANTHER" id="PTHR43802:SF1">
    <property type="entry name" value="IP11341P-RELATED"/>
    <property type="match status" value="1"/>
</dbReference>
<dbReference type="InterPro" id="IPR001753">
    <property type="entry name" value="Enoyl-CoA_hydra/iso"/>
</dbReference>
<dbReference type="SUPFAM" id="SSF52096">
    <property type="entry name" value="ClpP/crotonase"/>
    <property type="match status" value="1"/>
</dbReference>
<protein>
    <submittedName>
        <fullName evidence="2">Enoyl-CoA hydratase</fullName>
    </submittedName>
</protein>
<dbReference type="InterPro" id="IPR029045">
    <property type="entry name" value="ClpP/crotonase-like_dom_sf"/>
</dbReference>